<feature type="domain" description="SWIRM" evidence="6">
    <location>
        <begin position="231"/>
        <end position="329"/>
    </location>
</feature>
<evidence type="ECO:0000313" key="9">
    <source>
        <dbReference type="EMBL" id="RKP24761.1"/>
    </source>
</evidence>
<feature type="region of interest" description="Disordered" evidence="3">
    <location>
        <begin position="686"/>
        <end position="720"/>
    </location>
</feature>
<dbReference type="Pfam" id="PF00249">
    <property type="entry name" value="Myb_DNA-binding"/>
    <property type="match status" value="1"/>
</dbReference>
<feature type="domain" description="Myb-like" evidence="4">
    <location>
        <begin position="86"/>
        <end position="137"/>
    </location>
</feature>
<dbReference type="InterPro" id="IPR017884">
    <property type="entry name" value="SANT_dom"/>
</dbReference>
<dbReference type="SUPFAM" id="SSF102712">
    <property type="entry name" value="JAB1/MPN domain"/>
    <property type="match status" value="1"/>
</dbReference>
<evidence type="ECO:0000256" key="3">
    <source>
        <dbReference type="SAM" id="MobiDB-lite"/>
    </source>
</evidence>
<feature type="compositionally biased region" description="Polar residues" evidence="3">
    <location>
        <begin position="1"/>
        <end position="10"/>
    </location>
</feature>
<dbReference type="PROSITE" id="PS50090">
    <property type="entry name" value="MYB_LIKE"/>
    <property type="match status" value="1"/>
</dbReference>
<feature type="region of interest" description="Disordered" evidence="3">
    <location>
        <begin position="1"/>
        <end position="98"/>
    </location>
</feature>
<dbReference type="Gene3D" id="1.10.10.10">
    <property type="entry name" value="Winged helix-like DNA-binding domain superfamily/Winged helix DNA-binding domain"/>
    <property type="match status" value="1"/>
</dbReference>
<feature type="domain" description="MPN" evidence="5">
    <location>
        <begin position="409"/>
        <end position="560"/>
    </location>
</feature>
<dbReference type="InterPro" id="IPR007526">
    <property type="entry name" value="SWIRM"/>
</dbReference>
<protein>
    <submittedName>
        <fullName evidence="9">Uncharacterized protein</fullName>
    </submittedName>
</protein>
<dbReference type="Proteomes" id="UP000278143">
    <property type="component" value="Unassembled WGS sequence"/>
</dbReference>
<evidence type="ECO:0000259" key="6">
    <source>
        <dbReference type="PROSITE" id="PS50934"/>
    </source>
</evidence>
<evidence type="ECO:0000259" key="8">
    <source>
        <dbReference type="PROSITE" id="PS51294"/>
    </source>
</evidence>
<reference evidence="10" key="1">
    <citation type="journal article" date="2018" name="Nat. Microbiol.">
        <title>Leveraging single-cell genomics to expand the fungal tree of life.</title>
        <authorList>
            <person name="Ahrendt S.R."/>
            <person name="Quandt C.A."/>
            <person name="Ciobanu D."/>
            <person name="Clum A."/>
            <person name="Salamov A."/>
            <person name="Andreopoulos B."/>
            <person name="Cheng J.F."/>
            <person name="Woyke T."/>
            <person name="Pelin A."/>
            <person name="Henrissat B."/>
            <person name="Reynolds N.K."/>
            <person name="Benny G.L."/>
            <person name="Smith M.E."/>
            <person name="James T.Y."/>
            <person name="Grigoriev I.V."/>
        </authorList>
    </citation>
    <scope>NUCLEOTIDE SEQUENCE [LARGE SCALE GENOMIC DNA]</scope>
    <source>
        <strain evidence="10">Benny S71-1</strain>
    </source>
</reference>
<dbReference type="OrthoDB" id="118550at2759"/>
<dbReference type="GO" id="GO:0003677">
    <property type="term" value="F:DNA binding"/>
    <property type="evidence" value="ECO:0007669"/>
    <property type="project" value="UniProtKB-KW"/>
</dbReference>
<feature type="compositionally biased region" description="Acidic residues" evidence="3">
    <location>
        <begin position="50"/>
        <end position="64"/>
    </location>
</feature>
<evidence type="ECO:0000256" key="1">
    <source>
        <dbReference type="ARBA" id="ARBA00023125"/>
    </source>
</evidence>
<dbReference type="InterPro" id="IPR036388">
    <property type="entry name" value="WH-like_DNA-bd_sf"/>
</dbReference>
<dbReference type="InterPro" id="IPR017930">
    <property type="entry name" value="Myb_dom"/>
</dbReference>
<organism evidence="9 10">
    <name type="scientific">Syncephalis pseudoplumigaleata</name>
    <dbReference type="NCBI Taxonomy" id="1712513"/>
    <lineage>
        <taxon>Eukaryota</taxon>
        <taxon>Fungi</taxon>
        <taxon>Fungi incertae sedis</taxon>
        <taxon>Zoopagomycota</taxon>
        <taxon>Zoopagomycotina</taxon>
        <taxon>Zoopagomycetes</taxon>
        <taxon>Zoopagales</taxon>
        <taxon>Piptocephalidaceae</taxon>
        <taxon>Syncephalis</taxon>
    </lineage>
</organism>
<feature type="compositionally biased region" description="Acidic residues" evidence="3">
    <location>
        <begin position="28"/>
        <end position="38"/>
    </location>
</feature>
<dbReference type="AlphaFoldDB" id="A0A4P9YZD0"/>
<evidence type="ECO:0000313" key="10">
    <source>
        <dbReference type="Proteomes" id="UP000278143"/>
    </source>
</evidence>
<feature type="region of interest" description="Disordered" evidence="3">
    <location>
        <begin position="196"/>
        <end position="236"/>
    </location>
</feature>
<dbReference type="GO" id="GO:0010468">
    <property type="term" value="P:regulation of gene expression"/>
    <property type="evidence" value="ECO:0007669"/>
    <property type="project" value="UniProtKB-ARBA"/>
</dbReference>
<dbReference type="Gene3D" id="1.10.10.60">
    <property type="entry name" value="Homeodomain-like"/>
    <property type="match status" value="1"/>
</dbReference>
<feature type="compositionally biased region" description="Basic and acidic residues" evidence="3">
    <location>
        <begin position="222"/>
        <end position="231"/>
    </location>
</feature>
<dbReference type="InterPro" id="IPR050242">
    <property type="entry name" value="JAMM_MPN+_peptidase_M67A"/>
</dbReference>
<dbReference type="SMART" id="SM00717">
    <property type="entry name" value="SANT"/>
    <property type="match status" value="1"/>
</dbReference>
<accession>A0A4P9YZD0</accession>
<feature type="compositionally biased region" description="Low complexity" evidence="3">
    <location>
        <begin position="686"/>
        <end position="702"/>
    </location>
</feature>
<keyword evidence="1" id="KW-0238">DNA-binding</keyword>
<evidence type="ECO:0000259" key="4">
    <source>
        <dbReference type="PROSITE" id="PS50090"/>
    </source>
</evidence>
<feature type="compositionally biased region" description="Low complexity" evidence="3">
    <location>
        <begin position="78"/>
        <end position="89"/>
    </location>
</feature>
<evidence type="ECO:0000256" key="2">
    <source>
        <dbReference type="ARBA" id="ARBA00023242"/>
    </source>
</evidence>
<keyword evidence="2" id="KW-0539">Nucleus</keyword>
<dbReference type="SUPFAM" id="SSF46689">
    <property type="entry name" value="Homeodomain-like"/>
    <property type="match status" value="2"/>
</dbReference>
<dbReference type="InterPro" id="IPR009057">
    <property type="entry name" value="Homeodomain-like_sf"/>
</dbReference>
<proteinExistence type="predicted"/>
<gene>
    <name evidence="9" type="ORF">SYNPS1DRAFT_29488</name>
</gene>
<feature type="compositionally biased region" description="Basic and acidic residues" evidence="3">
    <location>
        <begin position="709"/>
        <end position="720"/>
    </location>
</feature>
<dbReference type="Gene3D" id="3.40.140.10">
    <property type="entry name" value="Cytidine Deaminase, domain 2"/>
    <property type="match status" value="1"/>
</dbReference>
<dbReference type="PANTHER" id="PTHR10410">
    <property type="entry name" value="EUKARYOTIC TRANSLATION INITIATION FACTOR 3 -RELATED"/>
    <property type="match status" value="1"/>
</dbReference>
<dbReference type="CDD" id="cd00167">
    <property type="entry name" value="SANT"/>
    <property type="match status" value="1"/>
</dbReference>
<evidence type="ECO:0000259" key="7">
    <source>
        <dbReference type="PROSITE" id="PS51293"/>
    </source>
</evidence>
<dbReference type="InterPro" id="IPR000555">
    <property type="entry name" value="JAMM/MPN+_dom"/>
</dbReference>
<dbReference type="PROSITE" id="PS50934">
    <property type="entry name" value="SWIRM"/>
    <property type="match status" value="1"/>
</dbReference>
<dbReference type="PROSITE" id="PS50249">
    <property type="entry name" value="MPN"/>
    <property type="match status" value="1"/>
</dbReference>
<dbReference type="InterPro" id="IPR037518">
    <property type="entry name" value="MPN"/>
</dbReference>
<dbReference type="GO" id="GO:0008237">
    <property type="term" value="F:metallopeptidase activity"/>
    <property type="evidence" value="ECO:0007669"/>
    <property type="project" value="InterPro"/>
</dbReference>
<feature type="domain" description="HTH myb-type" evidence="8">
    <location>
        <begin position="86"/>
        <end position="141"/>
    </location>
</feature>
<keyword evidence="10" id="KW-1185">Reference proteome</keyword>
<evidence type="ECO:0000259" key="5">
    <source>
        <dbReference type="PROSITE" id="PS50249"/>
    </source>
</evidence>
<dbReference type="PROSITE" id="PS51293">
    <property type="entry name" value="SANT"/>
    <property type="match status" value="1"/>
</dbReference>
<sequence>MDSASRQLIQQMLAEDELHRTLAGEQALGEDEDEELDISNDRDNNNGNDNNDEDGDEYIEEKDEESTGKSKGAARQRAASTSTKADTSTHGSRWTEEEDAQLLEGIKRFGHGKWKEVSRFMGTRSSLQVKNRARHLFVHRGLEMPPTDVNAIGKSGEPVAPQTASPGNAGRKVPDAALAEEAPLSITAVADDVPQEDERMADGAASPPPASNATATEQANAEDSKEEKEEAVPPSDGVIIDRNAISADEVRGNPEFFCGKPACTPERYMKIRNHILDCWEKIRPGYLTKTGARRDLRDGGDVNVIGRVHGYLEQVGAINVNCDFTVKRRPAPRPRTVQTFESDSDYRSNARPTAFNVFNEIVEGNDVTWPGTRKRMRTAPRSRDFYDQDPFMLVPLQPFDEESAPPFSVHVVPSAMTIMDLHAHLLRTEVIGLLGGKFDPATKQIDILTAFPCRGASTDFQIAVMMKKKAAIHCMVIIAQCEMDPESEIMARMEFAERGLAVVGWYHSHPTFEPTPSIRDIENQVNYQTLFRHDNGQEPFVGVIVNPYDRDRMTNQSKMRFFMVGPDYADGARYRVPYRLVETEAPEQWAESRIEQLAAQVDKLMDDFGEHTQRMMFEDTYRSDGELTVRDKLLESVGSWLDEDSAVRREILERISNKLSSATYTAPVQHPMDIADATAPMQITSTTTTTSTDEADGAVAADEGGDADDDRKHMVESNDDHAQVAATTTTTTTMTT</sequence>
<dbReference type="Pfam" id="PF01398">
    <property type="entry name" value="JAB"/>
    <property type="match status" value="1"/>
</dbReference>
<dbReference type="Pfam" id="PF04433">
    <property type="entry name" value="SWIRM"/>
    <property type="match status" value="1"/>
</dbReference>
<feature type="domain" description="SANT" evidence="7">
    <location>
        <begin position="89"/>
        <end position="141"/>
    </location>
</feature>
<name>A0A4P9YZD0_9FUNG</name>
<dbReference type="InterPro" id="IPR001005">
    <property type="entry name" value="SANT/Myb"/>
</dbReference>
<dbReference type="PROSITE" id="PS51294">
    <property type="entry name" value="HTH_MYB"/>
    <property type="match status" value="1"/>
</dbReference>
<dbReference type="EMBL" id="KZ990049">
    <property type="protein sequence ID" value="RKP24761.1"/>
    <property type="molecule type" value="Genomic_DNA"/>
</dbReference>